<dbReference type="EMBL" id="QEKY01000024">
    <property type="protein sequence ID" value="PVZ05896.1"/>
    <property type="molecule type" value="Genomic_DNA"/>
</dbReference>
<dbReference type="PANTHER" id="PTHR30168">
    <property type="entry name" value="PUTATIVE MEMBRANE PROTEIN YPFJ"/>
    <property type="match status" value="1"/>
</dbReference>
<accession>A0A2U1F152</accession>
<dbReference type="RefSeq" id="WP_116680051.1">
    <property type="nucleotide sequence ID" value="NZ_JBGXZY010000121.1"/>
</dbReference>
<dbReference type="PANTHER" id="PTHR30168:SF0">
    <property type="entry name" value="INNER MEMBRANE PROTEIN"/>
    <property type="match status" value="1"/>
</dbReference>
<dbReference type="AlphaFoldDB" id="A0A2U1F152"/>
<dbReference type="GO" id="GO:0016020">
    <property type="term" value="C:membrane"/>
    <property type="evidence" value="ECO:0007669"/>
    <property type="project" value="UniProtKB-SubCell"/>
</dbReference>
<dbReference type="Proteomes" id="UP000245462">
    <property type="component" value="Unassembled WGS sequence"/>
</dbReference>
<comment type="subcellular location">
    <subcellularLocation>
        <location evidence="1">Membrane</location>
        <topology evidence="1">Single-pass membrane protein</topology>
    </subcellularLocation>
</comment>
<evidence type="ECO:0000256" key="3">
    <source>
        <dbReference type="ARBA" id="ARBA00022989"/>
    </source>
</evidence>
<evidence type="ECO:0000256" key="4">
    <source>
        <dbReference type="ARBA" id="ARBA00023136"/>
    </source>
</evidence>
<keyword evidence="7" id="KW-1185">Reference proteome</keyword>
<evidence type="ECO:0000256" key="2">
    <source>
        <dbReference type="ARBA" id="ARBA00022692"/>
    </source>
</evidence>
<evidence type="ECO:0000313" key="6">
    <source>
        <dbReference type="EMBL" id="PVZ05896.1"/>
    </source>
</evidence>
<protein>
    <recommendedName>
        <fullName evidence="8">Metalloprotease</fullName>
    </recommendedName>
</protein>
<keyword evidence="2 5" id="KW-0812">Transmembrane</keyword>
<proteinExistence type="predicted"/>
<dbReference type="InterPro" id="IPR007343">
    <property type="entry name" value="Uncharacterised_pept_Zn_put"/>
</dbReference>
<sequence length="288" mass="32198">MRWIRGNDDQSNYEDRRGKRVKRAAGGGIISIVIIVIAVLLGKDPSSFLQIADQVLPSQGQQEVVTDPTAARENEDLKVFSLRVFNSCNEVWTDIFSRELKRTYKNPTFVTFTDETLSGCGGATSATGPFYCPADEKVYIDLSFFHELANRFKAPGDLAMAYVTAHEVGHHVQHLLGTLSRVQSMRGRVSEVEYNKLQVKLELQADFYAGLWANYAQKMGIIALEEGDLESAIRAAEAIGDDTLQKQSQGYVVPDAFTHGSSEQRMYWFKRGFDTGDFSRGDTFAELK</sequence>
<dbReference type="OrthoDB" id="9774900at2"/>
<evidence type="ECO:0008006" key="8">
    <source>
        <dbReference type="Google" id="ProtNLM"/>
    </source>
</evidence>
<dbReference type="Pfam" id="PF04228">
    <property type="entry name" value="Zn_peptidase"/>
    <property type="match status" value="1"/>
</dbReference>
<keyword evidence="4 5" id="KW-0472">Membrane</keyword>
<dbReference type="GeneID" id="94551516"/>
<keyword evidence="3 5" id="KW-1133">Transmembrane helix</keyword>
<gene>
    <name evidence="6" type="ORF">C7382_1243</name>
</gene>
<comment type="caution">
    <text evidence="6">The sequence shown here is derived from an EMBL/GenBank/DDBJ whole genome shotgun (WGS) entry which is preliminary data.</text>
</comment>
<evidence type="ECO:0000256" key="1">
    <source>
        <dbReference type="ARBA" id="ARBA00004167"/>
    </source>
</evidence>
<organism evidence="6 7">
    <name type="scientific">Porphyromonas loveana</name>
    <dbReference type="NCBI Taxonomy" id="1884669"/>
    <lineage>
        <taxon>Bacteria</taxon>
        <taxon>Pseudomonadati</taxon>
        <taxon>Bacteroidota</taxon>
        <taxon>Bacteroidia</taxon>
        <taxon>Bacteroidales</taxon>
        <taxon>Porphyromonadaceae</taxon>
        <taxon>Porphyromonas</taxon>
    </lineage>
</organism>
<name>A0A2U1F152_9PORP</name>
<evidence type="ECO:0000313" key="7">
    <source>
        <dbReference type="Proteomes" id="UP000245462"/>
    </source>
</evidence>
<feature type="transmembrane region" description="Helical" evidence="5">
    <location>
        <begin position="21"/>
        <end position="41"/>
    </location>
</feature>
<evidence type="ECO:0000256" key="5">
    <source>
        <dbReference type="SAM" id="Phobius"/>
    </source>
</evidence>
<reference evidence="6 7" key="1">
    <citation type="submission" date="2018-04" db="EMBL/GenBank/DDBJ databases">
        <title>Genomic Encyclopedia of Type Strains, Phase IV (KMG-IV): sequencing the most valuable type-strain genomes for metagenomic binning, comparative biology and taxonomic classification.</title>
        <authorList>
            <person name="Goeker M."/>
        </authorList>
    </citation>
    <scope>NUCLEOTIDE SEQUENCE [LARGE SCALE GENOMIC DNA]</scope>
    <source>
        <strain evidence="6 7">DSM 28520</strain>
    </source>
</reference>